<evidence type="ECO:0000256" key="3">
    <source>
        <dbReference type="ARBA" id="ARBA00022475"/>
    </source>
</evidence>
<dbReference type="GO" id="GO:0005886">
    <property type="term" value="C:plasma membrane"/>
    <property type="evidence" value="ECO:0007669"/>
    <property type="project" value="UniProtKB-SubCell"/>
</dbReference>
<evidence type="ECO:0000256" key="6">
    <source>
        <dbReference type="ARBA" id="ARBA00023136"/>
    </source>
</evidence>
<dbReference type="PANTHER" id="PTHR30353">
    <property type="entry name" value="INNER MEMBRANE PROTEIN DEDA-RELATED"/>
    <property type="match status" value="1"/>
</dbReference>
<comment type="caution">
    <text evidence="9">The sequence shown here is derived from an EMBL/GenBank/DDBJ whole genome shotgun (WGS) entry which is preliminary data.</text>
</comment>
<name>A0A261FIQ6_9BIFI</name>
<comment type="subcellular location">
    <subcellularLocation>
        <location evidence="1 7">Cell membrane</location>
        <topology evidence="1 7">Multi-pass membrane protein</topology>
    </subcellularLocation>
</comment>
<protein>
    <submittedName>
        <fullName evidence="9">SNARE associated Golgi protein</fullName>
    </submittedName>
</protein>
<evidence type="ECO:0000259" key="8">
    <source>
        <dbReference type="Pfam" id="PF09335"/>
    </source>
</evidence>
<accession>A0A261FIQ6</accession>
<dbReference type="PANTHER" id="PTHR30353:SF0">
    <property type="entry name" value="TRANSMEMBRANE PROTEIN"/>
    <property type="match status" value="1"/>
</dbReference>
<dbReference type="InterPro" id="IPR032818">
    <property type="entry name" value="DedA-like"/>
</dbReference>
<evidence type="ECO:0000256" key="4">
    <source>
        <dbReference type="ARBA" id="ARBA00022692"/>
    </source>
</evidence>
<feature type="transmembrane region" description="Helical" evidence="7">
    <location>
        <begin position="34"/>
        <end position="55"/>
    </location>
</feature>
<keyword evidence="4 7" id="KW-0812">Transmembrane</keyword>
<keyword evidence="6 7" id="KW-0472">Membrane</keyword>
<keyword evidence="10" id="KW-1185">Reference proteome</keyword>
<evidence type="ECO:0000256" key="7">
    <source>
        <dbReference type="RuleBase" id="RU367016"/>
    </source>
</evidence>
<evidence type="ECO:0000256" key="1">
    <source>
        <dbReference type="ARBA" id="ARBA00004651"/>
    </source>
</evidence>
<sequence length="215" mass="23157">MPSFLSPEFIISAAGPWALVISAIIVFAETGLLVGFFLPGDSLVFLLGMVSAATALPDSPLAHTSLVLICIVIGIAAFIGDQTGYELGRKGRDSRLLRSWTQGKNAERLERAHSFFVKYGYKAIILARFVPILRTFTPFAVGLTHYDHRKFISANLIGTLIWGIALPTLGHQLGRVSLIANNIDAVCIIIVLISVMPLVIKGVRSALSSRGATRA</sequence>
<dbReference type="Pfam" id="PF09335">
    <property type="entry name" value="VTT_dom"/>
    <property type="match status" value="1"/>
</dbReference>
<keyword evidence="5 7" id="KW-1133">Transmembrane helix</keyword>
<keyword evidence="3 7" id="KW-1003">Cell membrane</keyword>
<gene>
    <name evidence="9" type="ORF">BTIS_0185</name>
</gene>
<evidence type="ECO:0000256" key="2">
    <source>
        <dbReference type="ARBA" id="ARBA00010792"/>
    </source>
</evidence>
<feature type="transmembrane region" description="Helical" evidence="7">
    <location>
        <begin position="151"/>
        <end position="170"/>
    </location>
</feature>
<dbReference type="AlphaFoldDB" id="A0A261FIQ6"/>
<proteinExistence type="inferred from homology"/>
<dbReference type="RefSeq" id="WP_094661793.1">
    <property type="nucleotide sequence ID" value="NZ_MWWV01000002.1"/>
</dbReference>
<feature type="transmembrane region" description="Helical" evidence="7">
    <location>
        <begin position="6"/>
        <end position="27"/>
    </location>
</feature>
<dbReference type="InterPro" id="IPR032816">
    <property type="entry name" value="VTT_dom"/>
</dbReference>
<dbReference type="Proteomes" id="UP000216444">
    <property type="component" value="Unassembled WGS sequence"/>
</dbReference>
<feature type="transmembrane region" description="Helical" evidence="7">
    <location>
        <begin position="176"/>
        <end position="200"/>
    </location>
</feature>
<feature type="transmembrane region" description="Helical" evidence="7">
    <location>
        <begin position="61"/>
        <end position="80"/>
    </location>
</feature>
<comment type="similarity">
    <text evidence="2 7">Belongs to the DedA family.</text>
</comment>
<evidence type="ECO:0000313" key="10">
    <source>
        <dbReference type="Proteomes" id="UP000216444"/>
    </source>
</evidence>
<reference evidence="9 10" key="1">
    <citation type="journal article" date="2017" name="BMC Genomics">
        <title>Comparative genomic and phylogenomic analyses of the Bifidobacteriaceae family.</title>
        <authorList>
            <person name="Lugli G.A."/>
            <person name="Milani C."/>
            <person name="Turroni F."/>
            <person name="Duranti S."/>
            <person name="Mancabelli L."/>
            <person name="Mangifesta M."/>
            <person name="Ferrario C."/>
            <person name="Modesto M."/>
            <person name="Mattarelli P."/>
            <person name="Jiri K."/>
            <person name="van Sinderen D."/>
            <person name="Ventura M."/>
        </authorList>
    </citation>
    <scope>NUCLEOTIDE SEQUENCE [LARGE SCALE GENOMIC DNA]</scope>
    <source>
        <strain evidence="9 10">DSM 100201</strain>
    </source>
</reference>
<feature type="domain" description="VTT" evidence="8">
    <location>
        <begin position="38"/>
        <end position="171"/>
    </location>
</feature>
<dbReference type="EMBL" id="MWWV01000002">
    <property type="protein sequence ID" value="OZG59032.1"/>
    <property type="molecule type" value="Genomic_DNA"/>
</dbReference>
<evidence type="ECO:0000313" key="9">
    <source>
        <dbReference type="EMBL" id="OZG59032.1"/>
    </source>
</evidence>
<organism evidence="9 10">
    <name type="scientific">Bifidobacterium tissieri</name>
    <dbReference type="NCBI Taxonomy" id="1630162"/>
    <lineage>
        <taxon>Bacteria</taxon>
        <taxon>Bacillati</taxon>
        <taxon>Actinomycetota</taxon>
        <taxon>Actinomycetes</taxon>
        <taxon>Bifidobacteriales</taxon>
        <taxon>Bifidobacteriaceae</taxon>
        <taxon>Bifidobacterium</taxon>
    </lineage>
</organism>
<evidence type="ECO:0000256" key="5">
    <source>
        <dbReference type="ARBA" id="ARBA00022989"/>
    </source>
</evidence>